<proteinExistence type="predicted"/>
<name>A0A6N2T0C3_9FIRM</name>
<dbReference type="AlphaFoldDB" id="A0A6N2T0C3"/>
<evidence type="ECO:0000313" key="2">
    <source>
        <dbReference type="EMBL" id="VYS98846.1"/>
    </source>
</evidence>
<sequence length="190" mass="22118">MSFLKNNSEIISTIISIIALFLSTYSVIKSNKINRFEITITDVEYEPISNKIRINFSLFNNSIKSVLINKIEFFSTKTKSQYYPDNFDIDAYYKQKSEQNKPKPKPKDPLFGNLLNTHDLVSSFTMPEYAQSYEYPSETSNLIIKPNDYLNLTYYFDEINAETTIKITANERLTFFSKEKSFSVIPIKSK</sequence>
<keyword evidence="1" id="KW-1133">Transmembrane helix</keyword>
<evidence type="ECO:0000256" key="1">
    <source>
        <dbReference type="SAM" id="Phobius"/>
    </source>
</evidence>
<keyword evidence="1" id="KW-0472">Membrane</keyword>
<feature type="transmembrane region" description="Helical" evidence="1">
    <location>
        <begin position="6"/>
        <end position="28"/>
    </location>
</feature>
<keyword evidence="1" id="KW-0812">Transmembrane</keyword>
<protein>
    <submittedName>
        <fullName evidence="2">Uncharacterized protein</fullName>
    </submittedName>
</protein>
<dbReference type="RefSeq" id="WP_156328997.1">
    <property type="nucleotide sequence ID" value="NZ_CACRSW010000023.1"/>
</dbReference>
<organism evidence="2">
    <name type="scientific">Anaerococcus vaginalis</name>
    <dbReference type="NCBI Taxonomy" id="33037"/>
    <lineage>
        <taxon>Bacteria</taxon>
        <taxon>Bacillati</taxon>
        <taxon>Bacillota</taxon>
        <taxon>Tissierellia</taxon>
        <taxon>Tissierellales</taxon>
        <taxon>Peptoniphilaceae</taxon>
        <taxon>Anaerococcus</taxon>
    </lineage>
</organism>
<dbReference type="EMBL" id="CACRSW010000023">
    <property type="protein sequence ID" value="VYS98846.1"/>
    <property type="molecule type" value="Genomic_DNA"/>
</dbReference>
<accession>A0A6N2T0C3</accession>
<gene>
    <name evidence="2" type="ORF">AVLFYP127_00415</name>
</gene>
<reference evidence="2" key="1">
    <citation type="submission" date="2019-11" db="EMBL/GenBank/DDBJ databases">
        <authorList>
            <person name="Feng L."/>
        </authorList>
    </citation>
    <scope>NUCLEOTIDE SEQUENCE</scope>
    <source>
        <strain evidence="2">AvaginalisLFYP127</strain>
    </source>
</reference>